<dbReference type="EMBL" id="LAZR01038666">
    <property type="protein sequence ID" value="KKL18954.1"/>
    <property type="molecule type" value="Genomic_DNA"/>
</dbReference>
<gene>
    <name evidence="1" type="ORF">LCGC14_2470360</name>
</gene>
<protein>
    <submittedName>
        <fullName evidence="1">Uncharacterized protein</fullName>
    </submittedName>
</protein>
<reference evidence="1" key="1">
    <citation type="journal article" date="2015" name="Nature">
        <title>Complex archaea that bridge the gap between prokaryotes and eukaryotes.</title>
        <authorList>
            <person name="Spang A."/>
            <person name="Saw J.H."/>
            <person name="Jorgensen S.L."/>
            <person name="Zaremba-Niedzwiedzka K."/>
            <person name="Martijn J."/>
            <person name="Lind A.E."/>
            <person name="van Eijk R."/>
            <person name="Schleper C."/>
            <person name="Guy L."/>
            <person name="Ettema T.J."/>
        </authorList>
    </citation>
    <scope>NUCLEOTIDE SEQUENCE</scope>
</reference>
<name>A0A0F9BAH7_9ZZZZ</name>
<feature type="non-terminal residue" evidence="1">
    <location>
        <position position="38"/>
    </location>
</feature>
<dbReference type="AlphaFoldDB" id="A0A0F9BAH7"/>
<proteinExistence type="predicted"/>
<organism evidence="1">
    <name type="scientific">marine sediment metagenome</name>
    <dbReference type="NCBI Taxonomy" id="412755"/>
    <lineage>
        <taxon>unclassified sequences</taxon>
        <taxon>metagenomes</taxon>
        <taxon>ecological metagenomes</taxon>
    </lineage>
</organism>
<sequence length="38" mass="4798">MDATIRHISDRQRRKAYRRLDRIRARIKRERILVHFHG</sequence>
<evidence type="ECO:0000313" key="1">
    <source>
        <dbReference type="EMBL" id="KKL18954.1"/>
    </source>
</evidence>
<accession>A0A0F9BAH7</accession>
<comment type="caution">
    <text evidence="1">The sequence shown here is derived from an EMBL/GenBank/DDBJ whole genome shotgun (WGS) entry which is preliminary data.</text>
</comment>